<reference evidence="2" key="1">
    <citation type="submission" date="2016-10" db="EMBL/GenBank/DDBJ databases">
        <authorList>
            <person name="Varghese N."/>
            <person name="Submissions S."/>
        </authorList>
    </citation>
    <scope>NUCLEOTIDE SEQUENCE [LARGE SCALE GENOMIC DNA]</scope>
    <source>
        <strain evidence="2">ATCC 25963</strain>
    </source>
</reference>
<dbReference type="AlphaFoldDB" id="A0A1I2ITH4"/>
<dbReference type="Proteomes" id="UP000199400">
    <property type="component" value="Unassembled WGS sequence"/>
</dbReference>
<keyword evidence="2" id="KW-1185">Reference proteome</keyword>
<dbReference type="SUPFAM" id="SSF160104">
    <property type="entry name" value="Acetoacetate decarboxylase-like"/>
    <property type="match status" value="1"/>
</dbReference>
<accession>A0A1I2ITH4</accession>
<dbReference type="RefSeq" id="WP_245913561.1">
    <property type="nucleotide sequence ID" value="NZ_FOMX01000080.1"/>
</dbReference>
<dbReference type="PANTHER" id="PTHR39186:SF1">
    <property type="entry name" value="DUF2071 DOMAIN-CONTAINING PROTEIN"/>
    <property type="match status" value="1"/>
</dbReference>
<sequence length="241" mass="25990">MLASFAGARPAQPWATLQRWRDLVFLHWRVEAGALAPLLGGLAPERIDGSAWVSAVCMRTPWIVTPGGLPLSAGEYAQVNLRTYVRHAGRPAVSFLHVCCGSRMVAAMVRRLGRLPYHAAQVTARREGLAHSYRCRGPGILAVEFRPRLGGDRREPAALEESLLERYASVSAAGGRVRVGELAHAPWELCEADVAVRTNTLLGALGMDVVDPLRPELVAFAPAATAVTWAPTEEARSAGSR</sequence>
<evidence type="ECO:0000313" key="1">
    <source>
        <dbReference type="EMBL" id="SFF44938.1"/>
    </source>
</evidence>
<dbReference type="PANTHER" id="PTHR39186">
    <property type="entry name" value="DUF2071 FAMILY PROTEIN"/>
    <property type="match status" value="1"/>
</dbReference>
<dbReference type="InterPro" id="IPR018644">
    <property type="entry name" value="DUF2071"/>
</dbReference>
<evidence type="ECO:0008006" key="3">
    <source>
        <dbReference type="Google" id="ProtNLM"/>
    </source>
</evidence>
<dbReference type="EMBL" id="FOMX01000080">
    <property type="protein sequence ID" value="SFF44938.1"/>
    <property type="molecule type" value="Genomic_DNA"/>
</dbReference>
<gene>
    <name evidence="1" type="ORF">SAMN02745121_08930</name>
</gene>
<evidence type="ECO:0000313" key="2">
    <source>
        <dbReference type="Proteomes" id="UP000199400"/>
    </source>
</evidence>
<dbReference type="Pfam" id="PF09844">
    <property type="entry name" value="DUF2071"/>
    <property type="match status" value="1"/>
</dbReference>
<organism evidence="1 2">
    <name type="scientific">Nannocystis exedens</name>
    <dbReference type="NCBI Taxonomy" id="54"/>
    <lineage>
        <taxon>Bacteria</taxon>
        <taxon>Pseudomonadati</taxon>
        <taxon>Myxococcota</taxon>
        <taxon>Polyangia</taxon>
        <taxon>Nannocystales</taxon>
        <taxon>Nannocystaceae</taxon>
        <taxon>Nannocystis</taxon>
    </lineage>
</organism>
<proteinExistence type="predicted"/>
<dbReference type="Gene3D" id="2.40.400.10">
    <property type="entry name" value="Acetoacetate decarboxylase-like"/>
    <property type="match status" value="1"/>
</dbReference>
<protein>
    <recommendedName>
        <fullName evidence="3">DUF2071 domain-containing protein</fullName>
    </recommendedName>
</protein>
<dbReference type="InterPro" id="IPR023375">
    <property type="entry name" value="ADC_dom_sf"/>
</dbReference>
<name>A0A1I2ITH4_9BACT</name>